<evidence type="ECO:0000256" key="2">
    <source>
        <dbReference type="SAM" id="Phobius"/>
    </source>
</evidence>
<feature type="transmembrane region" description="Helical" evidence="2">
    <location>
        <begin position="61"/>
        <end position="77"/>
    </location>
</feature>
<dbReference type="Proteomes" id="UP001197492">
    <property type="component" value="Unassembled WGS sequence"/>
</dbReference>
<evidence type="ECO:0000256" key="3">
    <source>
        <dbReference type="SAM" id="SignalP"/>
    </source>
</evidence>
<keyword evidence="3" id="KW-0732">Signal</keyword>
<feature type="chain" id="PRO_5043958018" description="Tim44-like domain-containing protein" evidence="3">
    <location>
        <begin position="24"/>
        <end position="229"/>
    </location>
</feature>
<sequence length="229" mass="26690">MKKLIRCLFIVLILCFSVSPVYARAGGGGGGSSGGGGGGSGSPSHHSSSPVRYVDTPERRIASLITFSFISYGFSYMKKYRRRYKAISMHKDVKRGLAEKNNSSFDEKKMNEVVADYYYTIQNAWNDRDMDILKQCLSQSLYDQWKTKLNWWEYEGIRNELSDIRLLKTMVVEVGDDYFWSYIEGKMRDRMIKGNEVTQDNKGMFVEYWRFIVEEDRIYLDEIRQEDEV</sequence>
<evidence type="ECO:0000256" key="1">
    <source>
        <dbReference type="SAM" id="MobiDB-lite"/>
    </source>
</evidence>
<organism evidence="5 7">
    <name type="scientific">Catenibacterium mitsuokai</name>
    <dbReference type="NCBI Taxonomy" id="100886"/>
    <lineage>
        <taxon>Bacteria</taxon>
        <taxon>Bacillati</taxon>
        <taxon>Bacillota</taxon>
        <taxon>Erysipelotrichia</taxon>
        <taxon>Erysipelotrichales</taxon>
        <taxon>Coprobacillaceae</taxon>
        <taxon>Catenibacterium</taxon>
    </lineage>
</organism>
<feature type="region of interest" description="Disordered" evidence="1">
    <location>
        <begin position="29"/>
        <end position="52"/>
    </location>
</feature>
<evidence type="ECO:0000259" key="4">
    <source>
        <dbReference type="SMART" id="SM00978"/>
    </source>
</evidence>
<accession>A0AAW4MW34</accession>
<dbReference type="InterPro" id="IPR007379">
    <property type="entry name" value="Tim44-like_dom"/>
</dbReference>
<dbReference type="EMBL" id="JAHOEF010000074">
    <property type="protein sequence ID" value="MBV3383415.1"/>
    <property type="molecule type" value="Genomic_DNA"/>
</dbReference>
<name>A0AAW4MW34_9FIRM</name>
<keyword evidence="8" id="KW-1185">Reference proteome</keyword>
<dbReference type="AlphaFoldDB" id="A0AAW4MW34"/>
<comment type="caution">
    <text evidence="5">The sequence shown here is derived from an EMBL/GenBank/DDBJ whole genome shotgun (WGS) entry which is preliminary data.</text>
</comment>
<feature type="signal peptide" evidence="3">
    <location>
        <begin position="1"/>
        <end position="23"/>
    </location>
</feature>
<dbReference type="EMBL" id="JAHOEL010000074">
    <property type="protein sequence ID" value="MBV3393447.1"/>
    <property type="molecule type" value="Genomic_DNA"/>
</dbReference>
<keyword evidence="2" id="KW-0472">Membrane</keyword>
<gene>
    <name evidence="5" type="ORF">KSV97_09375</name>
    <name evidence="6" type="ORF">KSW06_09350</name>
</gene>
<reference evidence="5 8" key="1">
    <citation type="submission" date="2021-06" db="EMBL/GenBank/DDBJ databases">
        <title>Collection of gut derived symbiotic bacterial strains cultured from healthy donors.</title>
        <authorList>
            <person name="Lin H."/>
            <person name="Littmann E."/>
            <person name="Pamer E.G."/>
        </authorList>
    </citation>
    <scope>NUCLEOTIDE SEQUENCE</scope>
    <source>
        <strain evidence="6 8">MSK.21.70</strain>
        <strain evidence="5">MSK.21.82</strain>
    </source>
</reference>
<evidence type="ECO:0000313" key="5">
    <source>
        <dbReference type="EMBL" id="MBV3383415.1"/>
    </source>
</evidence>
<evidence type="ECO:0000313" key="8">
    <source>
        <dbReference type="Proteomes" id="UP001197492"/>
    </source>
</evidence>
<protein>
    <recommendedName>
        <fullName evidence="4">Tim44-like domain-containing protein</fullName>
    </recommendedName>
</protein>
<evidence type="ECO:0000313" key="6">
    <source>
        <dbReference type="EMBL" id="MBV3393447.1"/>
    </source>
</evidence>
<feature type="compositionally biased region" description="Gly residues" evidence="1">
    <location>
        <begin position="29"/>
        <end position="41"/>
    </location>
</feature>
<evidence type="ECO:0000313" key="7">
    <source>
        <dbReference type="Proteomes" id="UP001196408"/>
    </source>
</evidence>
<dbReference type="RefSeq" id="WP_217748106.1">
    <property type="nucleotide sequence ID" value="NZ_JAHOEB010000074.1"/>
</dbReference>
<dbReference type="Proteomes" id="UP001196408">
    <property type="component" value="Unassembled WGS sequence"/>
</dbReference>
<keyword evidence="2" id="KW-1133">Transmembrane helix</keyword>
<dbReference type="SMART" id="SM00978">
    <property type="entry name" value="Tim44"/>
    <property type="match status" value="1"/>
</dbReference>
<feature type="domain" description="Tim44-like" evidence="4">
    <location>
        <begin position="93"/>
        <end position="225"/>
    </location>
</feature>
<keyword evidence="2" id="KW-0812">Transmembrane</keyword>
<proteinExistence type="predicted"/>
<dbReference type="Pfam" id="PF04280">
    <property type="entry name" value="Tim44"/>
    <property type="match status" value="1"/>
</dbReference>